<comment type="caution">
    <text evidence="1">The sequence shown here is derived from an EMBL/GenBank/DDBJ whole genome shotgun (WGS) entry which is preliminary data.</text>
</comment>
<gene>
    <name evidence="1" type="ORF">RND81_06G023600</name>
</gene>
<evidence type="ECO:0000313" key="2">
    <source>
        <dbReference type="Proteomes" id="UP001443914"/>
    </source>
</evidence>
<dbReference type="Proteomes" id="UP001443914">
    <property type="component" value="Unassembled WGS sequence"/>
</dbReference>
<proteinExistence type="predicted"/>
<evidence type="ECO:0008006" key="3">
    <source>
        <dbReference type="Google" id="ProtNLM"/>
    </source>
</evidence>
<dbReference type="PANTHER" id="PTHR33116:SF86">
    <property type="entry name" value="REVERSE TRANSCRIPTASE DOMAIN-CONTAINING PROTEIN"/>
    <property type="match status" value="1"/>
</dbReference>
<accession>A0AAW1K5H7</accession>
<dbReference type="AlphaFoldDB" id="A0AAW1K5H7"/>
<evidence type="ECO:0000313" key="1">
    <source>
        <dbReference type="EMBL" id="KAK9713374.1"/>
    </source>
</evidence>
<organism evidence="1 2">
    <name type="scientific">Saponaria officinalis</name>
    <name type="common">Common soapwort</name>
    <name type="synonym">Lychnis saponaria</name>
    <dbReference type="NCBI Taxonomy" id="3572"/>
    <lineage>
        <taxon>Eukaryota</taxon>
        <taxon>Viridiplantae</taxon>
        <taxon>Streptophyta</taxon>
        <taxon>Embryophyta</taxon>
        <taxon>Tracheophyta</taxon>
        <taxon>Spermatophyta</taxon>
        <taxon>Magnoliopsida</taxon>
        <taxon>eudicotyledons</taxon>
        <taxon>Gunneridae</taxon>
        <taxon>Pentapetalae</taxon>
        <taxon>Caryophyllales</taxon>
        <taxon>Caryophyllaceae</taxon>
        <taxon>Caryophylleae</taxon>
        <taxon>Saponaria</taxon>
    </lineage>
</organism>
<dbReference type="PANTHER" id="PTHR33116">
    <property type="entry name" value="REVERSE TRANSCRIPTASE ZINC-BINDING DOMAIN-CONTAINING PROTEIN-RELATED-RELATED"/>
    <property type="match status" value="1"/>
</dbReference>
<keyword evidence="2" id="KW-1185">Reference proteome</keyword>
<reference evidence="1" key="1">
    <citation type="submission" date="2024-03" db="EMBL/GenBank/DDBJ databases">
        <title>WGS assembly of Saponaria officinalis var. Norfolk2.</title>
        <authorList>
            <person name="Jenkins J."/>
            <person name="Shu S."/>
            <person name="Grimwood J."/>
            <person name="Barry K."/>
            <person name="Goodstein D."/>
            <person name="Schmutz J."/>
            <person name="Leebens-Mack J."/>
            <person name="Osbourn A."/>
        </authorList>
    </citation>
    <scope>NUCLEOTIDE SEQUENCE [LARGE SCALE GENOMIC DNA]</scope>
    <source>
        <strain evidence="1">JIC</strain>
    </source>
</reference>
<sequence length="354" mass="40720">MKNFRNRNGNFTLKLDMFKAYDRVEWRFLEKVLLKIGFDIGWVGRVMLFVSSLGVGPKVMVKNSICGVRVSNRAPMLSHLLYADDSIIFARTRSEEAREIKRILTVYERASGQTISFDKTTICFSKSVGAAKRTELAAFFGVRFVEYQDRYLSLPTVIGRSKRGVTEIIREKLEKKLQGWRGSLLSRAGRDVLIKAVAQSIPTYSISVFKIPSSFCDDIRCLSYRVIAGKYFPNSSFIESSLGSNPSYTWRSIWKAKSVVLQGARWRIGDRHKVKIWTDPWILNTQKGRVLSAKPEGCNLEWVSDLMAEGGCMWDANKVRNFFLPFEVEHILKIKLSSRNVEDIWFWEMEKDGF</sequence>
<protein>
    <recommendedName>
        <fullName evidence="3">Reverse transcriptase</fullName>
    </recommendedName>
</protein>
<dbReference type="EMBL" id="JBDFQZ010000006">
    <property type="protein sequence ID" value="KAK9713374.1"/>
    <property type="molecule type" value="Genomic_DNA"/>
</dbReference>
<name>A0AAW1K5H7_SAPOF</name>